<dbReference type="InterPro" id="IPR036188">
    <property type="entry name" value="FAD/NAD-bd_sf"/>
</dbReference>
<dbReference type="OrthoDB" id="38045at2759"/>
<protein>
    <submittedName>
        <fullName evidence="1">Uncharacterized protein</fullName>
    </submittedName>
</protein>
<dbReference type="Proteomes" id="UP000053676">
    <property type="component" value="Unassembled WGS sequence"/>
</dbReference>
<dbReference type="EMBL" id="KI660288">
    <property type="protein sequence ID" value="ETN75568.1"/>
    <property type="molecule type" value="Genomic_DNA"/>
</dbReference>
<dbReference type="KEGG" id="nai:NECAME_12298"/>
<name>W2T0Z4_NECAM</name>
<dbReference type="STRING" id="51031.W2T0Z4"/>
<reference evidence="2" key="1">
    <citation type="journal article" date="2014" name="Nat. Genet.">
        <title>Genome of the human hookworm Necator americanus.</title>
        <authorList>
            <person name="Tang Y.T."/>
            <person name="Gao X."/>
            <person name="Rosa B.A."/>
            <person name="Abubucker S."/>
            <person name="Hallsworth-Pepin K."/>
            <person name="Martin J."/>
            <person name="Tyagi R."/>
            <person name="Heizer E."/>
            <person name="Zhang X."/>
            <person name="Bhonagiri-Palsikar V."/>
            <person name="Minx P."/>
            <person name="Warren W.C."/>
            <person name="Wang Q."/>
            <person name="Zhan B."/>
            <person name="Hotez P.J."/>
            <person name="Sternberg P.W."/>
            <person name="Dougall A."/>
            <person name="Gaze S.T."/>
            <person name="Mulvenna J."/>
            <person name="Sotillo J."/>
            <person name="Ranganathan S."/>
            <person name="Rabelo E.M."/>
            <person name="Wilson R.K."/>
            <person name="Felgner P.L."/>
            <person name="Bethony J."/>
            <person name="Hawdon J.M."/>
            <person name="Gasser R.B."/>
            <person name="Loukas A."/>
            <person name="Mitreva M."/>
        </authorList>
    </citation>
    <scope>NUCLEOTIDE SEQUENCE [LARGE SCALE GENOMIC DNA]</scope>
</reference>
<dbReference type="Gene3D" id="3.50.50.60">
    <property type="entry name" value="FAD/NAD(P)-binding domain"/>
    <property type="match status" value="1"/>
</dbReference>
<sequence length="245" mass="28089">MNEIPEEQDRMVVMASKLITLMRIVCIGAAPTGLGAAFRLNELIQEKNENTEDVEMIIFEKVDMNYLYDTPGIHLVPYPAQFAVPLFPEQIKQECLKDLKERYEKVWTVDPGKMSPNWVGTRVAKLPQEKLEELCSMNKEELANADFGWGPNSYFTFPKYGGTGNVWNSMAKKLPANWFKFNTEVTEEEIVKKAIDGLVIKSMIQRDKIVSVYSTTLDYGYPIPTPAIKKRMLNERKFCTTRNSQ</sequence>
<dbReference type="AlphaFoldDB" id="W2T0Z4"/>
<accession>W2T0Z4</accession>
<evidence type="ECO:0000313" key="1">
    <source>
        <dbReference type="EMBL" id="ETN75568.1"/>
    </source>
</evidence>
<proteinExistence type="predicted"/>
<keyword evidence="2" id="KW-1185">Reference proteome</keyword>
<dbReference type="OMA" id="IQRDKIV"/>
<evidence type="ECO:0000313" key="2">
    <source>
        <dbReference type="Proteomes" id="UP000053676"/>
    </source>
</evidence>
<organism evidence="1 2">
    <name type="scientific">Necator americanus</name>
    <name type="common">Human hookworm</name>
    <dbReference type="NCBI Taxonomy" id="51031"/>
    <lineage>
        <taxon>Eukaryota</taxon>
        <taxon>Metazoa</taxon>
        <taxon>Ecdysozoa</taxon>
        <taxon>Nematoda</taxon>
        <taxon>Chromadorea</taxon>
        <taxon>Rhabditida</taxon>
        <taxon>Rhabditina</taxon>
        <taxon>Rhabditomorpha</taxon>
        <taxon>Strongyloidea</taxon>
        <taxon>Ancylostomatidae</taxon>
        <taxon>Bunostominae</taxon>
        <taxon>Necator</taxon>
    </lineage>
</organism>
<gene>
    <name evidence="1" type="ORF">NECAME_12298</name>
</gene>